<proteinExistence type="predicted"/>
<dbReference type="SMART" id="SM00966">
    <property type="entry name" value="SpoVT_AbrB"/>
    <property type="match status" value="1"/>
</dbReference>
<feature type="domain" description="SpoVT-AbrB" evidence="1">
    <location>
        <begin position="11"/>
        <end position="56"/>
    </location>
</feature>
<protein>
    <recommendedName>
        <fullName evidence="1">SpoVT-AbrB domain-containing protein</fullName>
    </recommendedName>
</protein>
<keyword evidence="3" id="KW-1185">Reference proteome</keyword>
<dbReference type="SUPFAM" id="SSF89447">
    <property type="entry name" value="AbrB/MazE/MraZ-like"/>
    <property type="match status" value="1"/>
</dbReference>
<gene>
    <name evidence="2" type="ORF">CATMQ487_39560</name>
</gene>
<evidence type="ECO:0000259" key="1">
    <source>
        <dbReference type="SMART" id="SM00966"/>
    </source>
</evidence>
<sequence>MTPLSVPPATTRMSSKGQIIIPKPLRTMHHWTAGTELEVIDVGDGLLLRPRVTFPATRLEDVAGCLPHSGPALTDEDIAAALAAGIQEQWRDRD</sequence>
<dbReference type="Pfam" id="PF04014">
    <property type="entry name" value="MazE_antitoxin"/>
    <property type="match status" value="1"/>
</dbReference>
<dbReference type="Gene3D" id="2.10.260.10">
    <property type="match status" value="1"/>
</dbReference>
<organism evidence="2 3">
    <name type="scientific">Sphaerotilus microaerophilus</name>
    <dbReference type="NCBI Taxonomy" id="2914710"/>
    <lineage>
        <taxon>Bacteria</taxon>
        <taxon>Pseudomonadati</taxon>
        <taxon>Pseudomonadota</taxon>
        <taxon>Betaproteobacteria</taxon>
        <taxon>Burkholderiales</taxon>
        <taxon>Sphaerotilaceae</taxon>
        <taxon>Sphaerotilus</taxon>
    </lineage>
</organism>
<evidence type="ECO:0000313" key="2">
    <source>
        <dbReference type="EMBL" id="BDI06986.1"/>
    </source>
</evidence>
<evidence type="ECO:0000313" key="3">
    <source>
        <dbReference type="Proteomes" id="UP001057498"/>
    </source>
</evidence>
<dbReference type="RefSeq" id="WP_251970216.1">
    <property type="nucleotide sequence ID" value="NZ_AP025730.1"/>
</dbReference>
<reference evidence="2" key="1">
    <citation type="submission" date="2022-04" db="EMBL/GenBank/DDBJ databases">
        <title>Whole genome sequence of Sphaerotilus sp. FB-5.</title>
        <authorList>
            <person name="Takeda M."/>
            <person name="Narihara S."/>
            <person name="Akimoto M."/>
            <person name="Akimoto R."/>
            <person name="Nishiyashiki S."/>
            <person name="Murakami T."/>
        </authorList>
    </citation>
    <scope>NUCLEOTIDE SEQUENCE</scope>
    <source>
        <strain evidence="2">FB-5</strain>
    </source>
</reference>
<dbReference type="EMBL" id="AP025730">
    <property type="protein sequence ID" value="BDI06986.1"/>
    <property type="molecule type" value="Genomic_DNA"/>
</dbReference>
<dbReference type="InterPro" id="IPR007159">
    <property type="entry name" value="SpoVT-AbrB_dom"/>
</dbReference>
<dbReference type="NCBIfam" id="TIGR01439">
    <property type="entry name" value="lp_hng_hel_AbrB"/>
    <property type="match status" value="1"/>
</dbReference>
<dbReference type="Proteomes" id="UP001057498">
    <property type="component" value="Chromosome"/>
</dbReference>
<dbReference type="InterPro" id="IPR037914">
    <property type="entry name" value="SpoVT-AbrB_sf"/>
</dbReference>
<name>A0ABN6PV37_9BURK</name>
<accession>A0ABN6PV37</accession>